<feature type="compositionally biased region" description="Polar residues" evidence="1">
    <location>
        <begin position="45"/>
        <end position="68"/>
    </location>
</feature>
<feature type="region of interest" description="Disordered" evidence="1">
    <location>
        <begin position="1"/>
        <end position="125"/>
    </location>
</feature>
<dbReference type="Pfam" id="PF00443">
    <property type="entry name" value="UCH"/>
    <property type="match status" value="1"/>
</dbReference>
<sequence>MNEDDLMESVDLTQTSGTSSPPRRDSMEDADSSLTRKRPRLDSGSRATRSMSADVTANGPQPGNTTAESVEVTINVRSQPPSSEAGSSGDTSNVAPEPTLTSIDTPSPPLIVDQGDPASVENTSADSPPVVEIELDDDTEEGMDDYMGQHVIQIDGEDESPADFFEQFPYVARYTILGAMRAITEHIQGATPIEAPALPGVTHWLDIAPDRHSNWRAIYVDQPSIWDELSSIFTRVLQRRYPFGDEFCTPGETEESIIFSLLRSYVRLCARLLHIDAEILSRFTSEAPVDHHLLCLKHLKALNAVLRAEGAALFRLLAKDYNVDIRIMGLSLVRHFIKPATNGLHYLAQFAELAWAKVQGTTRNHIATNVLQLLECIGWSIIDIPTPETGVDRTKFSRTALRVFRKFDGDLQVAGKILDVGFNRDMVLLCAKLLHCLVTIDDQTAQDLAEEFLEKSQSQSMESGTIQSIDTKARAIAARHEPQFLPALISNAWKFKLLKKYILKGRMELRVMCIGTMDSELVEIWKEYNGSEKGTNHPVMQYLAEFLLREKVIDYIIGVDSHPQLISRSGNIVGFLVVTHRYTEAQTDAIWETVSTSPDPRVVSATIVMLRNIVNLMDTPELLYICAKLYELPIEAYTLEILRFCRDVSPRIQQRFKDWSTVDYRSRPSQLCVRLIQDTAPSRASTKLINTLHLEASDQLRTLAPSVGLYEREKIYESCVRDIKNKTDKATGSAHAIHILCYTSSPEDTILLTETFDLARYLIPELCAFVQTERTQEPSPFQTAAMQYRLDLIAYIIAWNAKSVPLELYGALWDHLVGKYALDNSIRDIAWSRLTEAAKFKPSNVFCSRLISDHIPKLEPDFFTYGLYDFIHHITLPLMKKKMVSQINGGELLEVPGANLLWRLILKAPPGTIEDHSATLLATRYIEVYRCKGVSFDELEDAHVALVEQCTERLLSSYRVLRFGANGAGVGEGESMAVVPSDDELRNHELRFTRTLLFEKLFLQLIRTKPEFTRARRSDSKCEPCEPETIRGDPVEIRFQVFGGATSERQALIMGKEDTFQELHERLGRLTGFSKLTLIVGGKKLALQEWADKQIGEIEGITWILVSKVAGAEPIQPESGPNANCSAFETTVLKHFEELYACMDSEDDISEAIFDFLCLFAPRERIAEAVASGSASARDIFPPGKVFQAKYAALALQSRLRTQLNKGIVDEAFLSNTIQLLDRAILNSDLISPSLTGRHDVSLASLLITVLLGFLKERPLQDLSAHYFSDEALLVERLLSVLYKALETETENIRVVCDCYATILEASLHSRKVWEAFVCREDIRGLHKTLLLVDLRVTLRHGIVQSIASVCGGDLPSTSPLSGSELAAFYWKVISSILPDTVQWSTQSAQLFGIAEQVFRRNDESDRDENALRVFLSTWSGLLLNYEHEEFVGRDDVDIVVMGFTKLLLCCIQSLKSFKKPLSVGRLMEDIFVKFLFPPYVDVTLEEHPNDHIELPVLESSTRKELYDLILGLCEDKNSYNMLLELTQGLVDDEESMSVKSYSIDRTNEIRSPTGYVGLTNPRAICYMNSLLTQLFMNLNFRRFVLDVKVADAGGSQRLLSDTQRLFAIMQNTFRKAADPRDFAACVKGLNNEPIDINIQMDADEFYNLLFDQWEGQMLSQETKQLFRSFYGGHTVNQIKSKECEHVSERVEGFFVIQCDVQGKATLQESLQSFVEGDVMEGDNKYKCESCGGKLVNAVKRTCLKDVPDNLIFHLKRFDFDLIDMRRTKINDHFEFPNRIDVSPYNVEHLSNPENPRQEDIFELVGVLVHQGNSENGHYYSFIRERPSASGSSTTWLEFNDRDVSEFDPSQIAHQAYGGWYDDQFQRQQKQFSAYMLFYQRKSAMDADYQKYVSSPHAGPPKVLVPVELEADIAADNEIFIRDYSLYDPNHSRFIRQMLSTLRTVNNGICSEDHKQEKLALGIALEHVNQVISRLRDIANFDEIIIQLKKTVQSCTKCCKIAVDWMCSREYALAGLLLRCPHIKVRAQIRAFLLDCLNFLREKDPILYGVDVFDSEPENELAASDNGALAVIATRLRLVGQHTTLGTRGWDDYYLTLCQLSNMGPHETAAVLNNDILVFCLEVLCMHADPFIKHRYLNLWRLVEKKKAIYNRLIELVYYLLSKIDLRMEPAADGEERLERFDRSTSKFPLTVNEKSLLTLWNEEDKAFTALGKMIESFDLSKSDRWYPGEILKLMLNTDEENILRGLYTTISEGISCLSAPYAEPYVRSAIYYCSACPTSTDAFGIIRCVSRSTEQLSNIGGDTHLHFFHQLTSVQNEEIAAEKGPDWFFDQAILFSRQWGIALLMFDDEILRKNAAALLEYLFIRATPPIMTSERSTRVRYEYMRALFKDMIKRIRIEHETGTMRSYMQPMIALSTNIAHTLATLAQSQDPAMEIYKSPGDQALLQTFTVEVEHRTRNWLLEDDNILSGGG</sequence>
<evidence type="ECO:0000313" key="4">
    <source>
        <dbReference type="Proteomes" id="UP000250140"/>
    </source>
</evidence>
<dbReference type="GO" id="GO:0005829">
    <property type="term" value="C:cytosol"/>
    <property type="evidence" value="ECO:0007669"/>
    <property type="project" value="TreeGrafter"/>
</dbReference>
<dbReference type="FunFam" id="3.90.70.10:FF:000136">
    <property type="entry name" value="Ubiquitin C-terminal hydrolase, putative"/>
    <property type="match status" value="1"/>
</dbReference>
<dbReference type="Pfam" id="PF12030">
    <property type="entry name" value="DUF3517"/>
    <property type="match status" value="1"/>
</dbReference>
<dbReference type="InterPro" id="IPR018200">
    <property type="entry name" value="USP_CS"/>
</dbReference>
<dbReference type="InterPro" id="IPR050164">
    <property type="entry name" value="Peptidase_C19"/>
</dbReference>
<organism evidence="3 4">
    <name type="scientific">Glonium stellatum</name>
    <dbReference type="NCBI Taxonomy" id="574774"/>
    <lineage>
        <taxon>Eukaryota</taxon>
        <taxon>Fungi</taxon>
        <taxon>Dikarya</taxon>
        <taxon>Ascomycota</taxon>
        <taxon>Pezizomycotina</taxon>
        <taxon>Dothideomycetes</taxon>
        <taxon>Pleosporomycetidae</taxon>
        <taxon>Gloniales</taxon>
        <taxon>Gloniaceae</taxon>
        <taxon>Glonium</taxon>
    </lineage>
</organism>
<dbReference type="InterPro" id="IPR038765">
    <property type="entry name" value="Papain-like_cys_pep_sf"/>
</dbReference>
<protein>
    <recommendedName>
        <fullName evidence="2">USP domain-containing protein</fullName>
    </recommendedName>
</protein>
<gene>
    <name evidence="3" type="ORF">AOQ84DRAFT_158573</name>
</gene>
<dbReference type="Gene3D" id="3.90.70.10">
    <property type="entry name" value="Cysteine proteinases"/>
    <property type="match status" value="1"/>
</dbReference>
<keyword evidence="4" id="KW-1185">Reference proteome</keyword>
<feature type="domain" description="USP" evidence="2">
    <location>
        <begin position="1557"/>
        <end position="1882"/>
    </location>
</feature>
<dbReference type="PROSITE" id="PS00973">
    <property type="entry name" value="USP_2"/>
    <property type="match status" value="1"/>
</dbReference>
<dbReference type="GO" id="GO:0004843">
    <property type="term" value="F:cysteine-type deubiquitinase activity"/>
    <property type="evidence" value="ECO:0007669"/>
    <property type="project" value="InterPro"/>
</dbReference>
<dbReference type="SUPFAM" id="SSF54001">
    <property type="entry name" value="Cysteine proteinases"/>
    <property type="match status" value="1"/>
</dbReference>
<dbReference type="InterPro" id="IPR001394">
    <property type="entry name" value="Peptidase_C19_UCH"/>
</dbReference>
<feature type="compositionally biased region" description="Polar residues" evidence="1">
    <location>
        <begin position="11"/>
        <end position="21"/>
    </location>
</feature>
<dbReference type="PROSITE" id="PS50235">
    <property type="entry name" value="USP_3"/>
    <property type="match status" value="1"/>
</dbReference>
<accession>A0A8E2F8E7</accession>
<evidence type="ECO:0000256" key="1">
    <source>
        <dbReference type="SAM" id="MobiDB-lite"/>
    </source>
</evidence>
<dbReference type="InterPro" id="IPR028889">
    <property type="entry name" value="USP"/>
</dbReference>
<feature type="compositionally biased region" description="Polar residues" evidence="1">
    <location>
        <begin position="75"/>
        <end position="105"/>
    </location>
</feature>
<dbReference type="OrthoDB" id="420187at2759"/>
<evidence type="ECO:0000259" key="2">
    <source>
        <dbReference type="PROSITE" id="PS50235"/>
    </source>
</evidence>
<dbReference type="InterPro" id="IPR021905">
    <property type="entry name" value="DUF3517"/>
</dbReference>
<name>A0A8E2F8E7_9PEZI</name>
<reference evidence="3 4" key="1">
    <citation type="journal article" date="2016" name="Nat. Commun.">
        <title>Ectomycorrhizal ecology is imprinted in the genome of the dominant symbiotic fungus Cenococcum geophilum.</title>
        <authorList>
            <consortium name="DOE Joint Genome Institute"/>
            <person name="Peter M."/>
            <person name="Kohler A."/>
            <person name="Ohm R.A."/>
            <person name="Kuo A."/>
            <person name="Krutzmann J."/>
            <person name="Morin E."/>
            <person name="Arend M."/>
            <person name="Barry K.W."/>
            <person name="Binder M."/>
            <person name="Choi C."/>
            <person name="Clum A."/>
            <person name="Copeland A."/>
            <person name="Grisel N."/>
            <person name="Haridas S."/>
            <person name="Kipfer T."/>
            <person name="LaButti K."/>
            <person name="Lindquist E."/>
            <person name="Lipzen A."/>
            <person name="Maire R."/>
            <person name="Meier B."/>
            <person name="Mihaltcheva S."/>
            <person name="Molinier V."/>
            <person name="Murat C."/>
            <person name="Poggeler S."/>
            <person name="Quandt C.A."/>
            <person name="Sperisen C."/>
            <person name="Tritt A."/>
            <person name="Tisserant E."/>
            <person name="Crous P.W."/>
            <person name="Henrissat B."/>
            <person name="Nehls U."/>
            <person name="Egli S."/>
            <person name="Spatafora J.W."/>
            <person name="Grigoriev I.V."/>
            <person name="Martin F.M."/>
        </authorList>
    </citation>
    <scope>NUCLEOTIDE SEQUENCE [LARGE SCALE GENOMIC DNA]</scope>
    <source>
        <strain evidence="3 4">CBS 207.34</strain>
    </source>
</reference>
<dbReference type="PANTHER" id="PTHR24006:SF925">
    <property type="entry name" value="UBIQUITINYL HYDROLASE 1"/>
    <property type="match status" value="1"/>
</dbReference>
<dbReference type="GO" id="GO:0016579">
    <property type="term" value="P:protein deubiquitination"/>
    <property type="evidence" value="ECO:0007669"/>
    <property type="project" value="InterPro"/>
</dbReference>
<dbReference type="GO" id="GO:0005634">
    <property type="term" value="C:nucleus"/>
    <property type="evidence" value="ECO:0007669"/>
    <property type="project" value="TreeGrafter"/>
</dbReference>
<dbReference type="Proteomes" id="UP000250140">
    <property type="component" value="Unassembled WGS sequence"/>
</dbReference>
<proteinExistence type="predicted"/>
<dbReference type="EMBL" id="KV748890">
    <property type="protein sequence ID" value="OCL12324.1"/>
    <property type="molecule type" value="Genomic_DNA"/>
</dbReference>
<evidence type="ECO:0000313" key="3">
    <source>
        <dbReference type="EMBL" id="OCL12324.1"/>
    </source>
</evidence>
<dbReference type="PANTHER" id="PTHR24006">
    <property type="entry name" value="UBIQUITIN CARBOXYL-TERMINAL HYDROLASE"/>
    <property type="match status" value="1"/>
</dbReference>